<dbReference type="AlphaFoldDB" id="A0A1Y0IHS5"/>
<gene>
    <name evidence="1" type="ORF">OLMES_5426</name>
</gene>
<evidence type="ECO:0000313" key="2">
    <source>
        <dbReference type="Proteomes" id="UP000196027"/>
    </source>
</evidence>
<organism evidence="1 2">
    <name type="scientific">Oleiphilus messinensis</name>
    <dbReference type="NCBI Taxonomy" id="141451"/>
    <lineage>
        <taxon>Bacteria</taxon>
        <taxon>Pseudomonadati</taxon>
        <taxon>Pseudomonadota</taxon>
        <taxon>Gammaproteobacteria</taxon>
        <taxon>Oceanospirillales</taxon>
        <taxon>Oleiphilaceae</taxon>
        <taxon>Oleiphilus</taxon>
    </lineage>
</organism>
<keyword evidence="2" id="KW-1185">Reference proteome</keyword>
<evidence type="ECO:0000313" key="1">
    <source>
        <dbReference type="EMBL" id="ARU59406.1"/>
    </source>
</evidence>
<accession>A0A1Y0IHS5</accession>
<proteinExistence type="predicted"/>
<dbReference type="Proteomes" id="UP000196027">
    <property type="component" value="Chromosome"/>
</dbReference>
<dbReference type="EMBL" id="CP021425">
    <property type="protein sequence ID" value="ARU59406.1"/>
    <property type="molecule type" value="Genomic_DNA"/>
</dbReference>
<protein>
    <submittedName>
        <fullName evidence="1">Uncharacterized protein</fullName>
    </submittedName>
</protein>
<reference evidence="1 2" key="1">
    <citation type="submission" date="2017-05" db="EMBL/GenBank/DDBJ databases">
        <title>Genomic insights into alkan degradation activity of Oleiphilus messinensis.</title>
        <authorList>
            <person name="Kozyavkin S.A."/>
            <person name="Slesarev A.I."/>
            <person name="Golyshin P.N."/>
            <person name="Korzhenkov A."/>
            <person name="Golyshina O.N."/>
            <person name="Toshchakov S.V."/>
        </authorList>
    </citation>
    <scope>NUCLEOTIDE SEQUENCE [LARGE SCALE GENOMIC DNA]</scope>
    <source>
        <strain evidence="1 2">ME102</strain>
    </source>
</reference>
<sequence length="192" mass="21749">MKVFMLFLLMVFPLLSQALESELGLLNKLPPNFSGFQDRDVQSFPDERFGASAGYWQLEGEQYTTLTVILYDGGYGPVETGITSPLSKQAFDSAISDIQTYEQRGFYRDVQEVSRSETSVSNLPVYFSEFKFNVERNGGYTGVKSFLLVTGVHGFLMKVRLTGDTSDLSEDRVFDIVTTVLRYFRHEDPLAR</sequence>
<name>A0A1Y0IHS5_9GAMM</name>
<dbReference type="KEGG" id="ome:OLMES_5426"/>